<organism evidence="1 2">
    <name type="scientific">Pseudomethylobacillus aquaticus</name>
    <dbReference type="NCBI Taxonomy" id="2676064"/>
    <lineage>
        <taxon>Bacteria</taxon>
        <taxon>Pseudomonadati</taxon>
        <taxon>Pseudomonadota</taxon>
        <taxon>Betaproteobacteria</taxon>
        <taxon>Nitrosomonadales</taxon>
        <taxon>Methylophilaceae</taxon>
        <taxon>Pseudomethylobacillus</taxon>
    </lineage>
</organism>
<comment type="caution">
    <text evidence="1">The sequence shown here is derived from an EMBL/GenBank/DDBJ whole genome shotgun (WGS) entry which is preliminary data.</text>
</comment>
<dbReference type="AlphaFoldDB" id="A0A3N0V192"/>
<gene>
    <name evidence="1" type="ORF">ED236_06835</name>
</gene>
<reference evidence="1 2" key="1">
    <citation type="submission" date="2018-10" db="EMBL/GenBank/DDBJ databases">
        <authorList>
            <person name="Chen W.-M."/>
        </authorList>
    </citation>
    <scope>NUCLEOTIDE SEQUENCE [LARGE SCALE GENOMIC DNA]</scope>
    <source>
        <strain evidence="1 2">H-5</strain>
    </source>
</reference>
<dbReference type="NCBIfam" id="TIGR02450">
    <property type="entry name" value="TIGR02450 family Trp-rich protein"/>
    <property type="match status" value="1"/>
</dbReference>
<dbReference type="Proteomes" id="UP000275137">
    <property type="component" value="Unassembled WGS sequence"/>
</dbReference>
<accession>A0A3N0V192</accession>
<sequence>MTSRRLNPQKLLNSKWSKVAAEHKEKHFMVVKLLLAEDESRRVEQVVLEAVLTRRQWTMPWQKLLDETQWKQGW</sequence>
<dbReference type="Pfam" id="PF09493">
    <property type="entry name" value="DUF2389"/>
    <property type="match status" value="1"/>
</dbReference>
<protein>
    <submittedName>
        <fullName evidence="1">TIGR02450 family Trp-rich protein</fullName>
    </submittedName>
</protein>
<evidence type="ECO:0000313" key="1">
    <source>
        <dbReference type="EMBL" id="ROH86372.1"/>
    </source>
</evidence>
<dbReference type="EMBL" id="RJVP01000003">
    <property type="protein sequence ID" value="ROH86372.1"/>
    <property type="molecule type" value="Genomic_DNA"/>
</dbReference>
<proteinExistence type="predicted"/>
<name>A0A3N0V192_9PROT</name>
<evidence type="ECO:0000313" key="2">
    <source>
        <dbReference type="Proteomes" id="UP000275137"/>
    </source>
</evidence>
<keyword evidence="2" id="KW-1185">Reference proteome</keyword>
<dbReference type="InterPro" id="IPR012663">
    <property type="entry name" value="CHP02450_Tryp"/>
</dbReference>